<comment type="caution">
    <text evidence="8">The sequence shown here is derived from an EMBL/GenBank/DDBJ whole genome shotgun (WGS) entry which is preliminary data.</text>
</comment>
<reference evidence="8 9" key="1">
    <citation type="submission" date="2018-07" db="EMBL/GenBank/DDBJ databases">
        <title>Genome sequence of Azospirillum sp. ATCC 49961.</title>
        <authorList>
            <person name="Sant'Anna F.H."/>
            <person name="Baldani J.I."/>
            <person name="Zilli J.E."/>
            <person name="Reis V.M."/>
            <person name="Hartmann A."/>
            <person name="Cruz L."/>
            <person name="de Souza E.M."/>
            <person name="de Oliveira Pedrosa F."/>
            <person name="Passaglia L.M.P."/>
        </authorList>
    </citation>
    <scope>NUCLEOTIDE SEQUENCE [LARGE SCALE GENOMIC DNA]</scope>
    <source>
        <strain evidence="8 9">ATCC 49961</strain>
    </source>
</reference>
<dbReference type="GO" id="GO:0019305">
    <property type="term" value="P:dTDP-rhamnose biosynthetic process"/>
    <property type="evidence" value="ECO:0007669"/>
    <property type="project" value="UniProtKB-UniRule"/>
</dbReference>
<dbReference type="InterPro" id="IPR011051">
    <property type="entry name" value="RmlC_Cupin_sf"/>
</dbReference>
<dbReference type="GO" id="GO:0005829">
    <property type="term" value="C:cytosol"/>
    <property type="evidence" value="ECO:0007669"/>
    <property type="project" value="TreeGrafter"/>
</dbReference>
<dbReference type="Gene3D" id="2.60.120.10">
    <property type="entry name" value="Jelly Rolls"/>
    <property type="match status" value="1"/>
</dbReference>
<dbReference type="InterPro" id="IPR000888">
    <property type="entry name" value="RmlC-like"/>
</dbReference>
<accession>A0A9W7KR81</accession>
<comment type="function">
    <text evidence="2 7">Catalyzes the epimerization of the C3' and C5'positions of dTDP-6-deoxy-D-xylo-4-hexulose, forming dTDP-6-deoxy-L-lyxo-4-hexulose.</text>
</comment>
<evidence type="ECO:0000313" key="8">
    <source>
        <dbReference type="EMBL" id="KAA0678272.1"/>
    </source>
</evidence>
<dbReference type="Pfam" id="PF00908">
    <property type="entry name" value="dTDP_sugar_isom"/>
    <property type="match status" value="1"/>
</dbReference>
<dbReference type="RefSeq" id="WP_149470739.1">
    <property type="nucleotide sequence ID" value="NZ_QOKW01000018.1"/>
</dbReference>
<evidence type="ECO:0000256" key="7">
    <source>
        <dbReference type="RuleBase" id="RU364069"/>
    </source>
</evidence>
<dbReference type="EC" id="5.1.3.13" evidence="3 7"/>
<evidence type="ECO:0000256" key="5">
    <source>
        <dbReference type="PIRSR" id="PIRSR600888-1"/>
    </source>
</evidence>
<evidence type="ECO:0000256" key="3">
    <source>
        <dbReference type="ARBA" id="ARBA00012098"/>
    </source>
</evidence>
<evidence type="ECO:0000256" key="4">
    <source>
        <dbReference type="ARBA" id="ARBA00019595"/>
    </source>
</evidence>
<sequence length="187" mass="20591">MQVTPTPLSDVRLVVPKRFGDARGYFVETWNEQAFALNGLERRWVQDNQSLSATPGTVRGLHYQLDPCAQTKLIRVLNGRILDVAVDIRRGSPTFGRHIAVELTADGLEQLFIPAGFAHGFCTLEPDTVVAYKVDAPYSRECERAILWNDPALGIDWPALAGASVSDKDAVAPRLADATDLFDMRPA</sequence>
<comment type="similarity">
    <text evidence="7">Belongs to the dTDP-4-dehydrorhamnose 3,5-epimerase family.</text>
</comment>
<feature type="site" description="Participates in a stacking interaction with the thymidine ring of dTDP-4-oxo-6-deoxyglucose" evidence="6">
    <location>
        <position position="138"/>
    </location>
</feature>
<dbReference type="EMBL" id="QOKW01000018">
    <property type="protein sequence ID" value="KAA0678272.1"/>
    <property type="molecule type" value="Genomic_DNA"/>
</dbReference>
<dbReference type="InterPro" id="IPR014710">
    <property type="entry name" value="RmlC-like_jellyroll"/>
</dbReference>
<dbReference type="PANTHER" id="PTHR21047:SF2">
    <property type="entry name" value="THYMIDINE DIPHOSPHO-4-KETO-RHAMNOSE 3,5-EPIMERASE"/>
    <property type="match status" value="1"/>
</dbReference>
<feature type="active site" description="Proton acceptor" evidence="5">
    <location>
        <position position="62"/>
    </location>
</feature>
<feature type="active site" description="Proton donor" evidence="5">
    <location>
        <position position="132"/>
    </location>
</feature>
<evidence type="ECO:0000256" key="6">
    <source>
        <dbReference type="PIRSR" id="PIRSR600888-3"/>
    </source>
</evidence>
<protein>
    <recommendedName>
        <fullName evidence="4 7">dTDP-4-dehydrorhamnose 3,5-epimerase</fullName>
        <ecNumber evidence="3 7">5.1.3.13</ecNumber>
    </recommendedName>
    <alternativeName>
        <fullName evidence="7">Thymidine diphospho-4-keto-rhamnose 3,5-epimerase</fullName>
    </alternativeName>
</protein>
<evidence type="ECO:0000256" key="2">
    <source>
        <dbReference type="ARBA" id="ARBA00001997"/>
    </source>
</evidence>
<dbReference type="PANTHER" id="PTHR21047">
    <property type="entry name" value="DTDP-6-DEOXY-D-GLUCOSE-3,5 EPIMERASE"/>
    <property type="match status" value="1"/>
</dbReference>
<keyword evidence="9" id="KW-1185">Reference proteome</keyword>
<dbReference type="GO" id="GO:0000271">
    <property type="term" value="P:polysaccharide biosynthetic process"/>
    <property type="evidence" value="ECO:0007669"/>
    <property type="project" value="TreeGrafter"/>
</dbReference>
<gene>
    <name evidence="8" type="primary">rfbC</name>
    <name evidence="8" type="ORF">DS843_20695</name>
</gene>
<comment type="catalytic activity">
    <reaction evidence="1 7">
        <text>dTDP-4-dehydro-6-deoxy-alpha-D-glucose = dTDP-4-dehydro-beta-L-rhamnose</text>
        <dbReference type="Rhea" id="RHEA:16969"/>
        <dbReference type="ChEBI" id="CHEBI:57649"/>
        <dbReference type="ChEBI" id="CHEBI:62830"/>
        <dbReference type="EC" id="5.1.3.13"/>
    </reaction>
</comment>
<dbReference type="Proteomes" id="UP000480854">
    <property type="component" value="Unassembled WGS sequence"/>
</dbReference>
<proteinExistence type="inferred from homology"/>
<dbReference type="GO" id="GO:0008830">
    <property type="term" value="F:dTDP-4-dehydrorhamnose 3,5-epimerase activity"/>
    <property type="evidence" value="ECO:0007669"/>
    <property type="project" value="UniProtKB-UniRule"/>
</dbReference>
<dbReference type="CDD" id="cd00438">
    <property type="entry name" value="cupin_RmlC"/>
    <property type="match status" value="1"/>
</dbReference>
<evidence type="ECO:0000256" key="1">
    <source>
        <dbReference type="ARBA" id="ARBA00001298"/>
    </source>
</evidence>
<dbReference type="AlphaFoldDB" id="A0A9W7KR81"/>
<evidence type="ECO:0000313" key="9">
    <source>
        <dbReference type="Proteomes" id="UP000480854"/>
    </source>
</evidence>
<dbReference type="OrthoDB" id="9800680at2"/>
<keyword evidence="7 8" id="KW-0413">Isomerase</keyword>
<organism evidence="8 9">
    <name type="scientific">Roseomonas genomospecies 6</name>
    <dbReference type="NCBI Taxonomy" id="214106"/>
    <lineage>
        <taxon>Bacteria</taxon>
        <taxon>Pseudomonadati</taxon>
        <taxon>Pseudomonadota</taxon>
        <taxon>Alphaproteobacteria</taxon>
        <taxon>Acetobacterales</taxon>
        <taxon>Roseomonadaceae</taxon>
        <taxon>Roseomonas</taxon>
    </lineage>
</organism>
<comment type="subunit">
    <text evidence="7">Homodimer.</text>
</comment>
<dbReference type="SUPFAM" id="SSF51182">
    <property type="entry name" value="RmlC-like cupins"/>
    <property type="match status" value="1"/>
</dbReference>
<comment type="pathway">
    <text evidence="7">Carbohydrate biosynthesis; dTDP-L-rhamnose biosynthesis.</text>
</comment>
<name>A0A9W7KR81_9PROT</name>
<dbReference type="NCBIfam" id="TIGR01221">
    <property type="entry name" value="rmlC"/>
    <property type="match status" value="1"/>
</dbReference>